<dbReference type="InterPro" id="IPR014044">
    <property type="entry name" value="CAP_dom"/>
</dbReference>
<sequence>MYLLIVLSVVTASYAAICPTNDNGMDDTIRQKFLDVHNELRALVASGRAKDGLGGYAPPAAAMDKLRYDCEVEKIAAAHAAKCQYEHRTLEARKYTGENLFMQTPAFDSKVEAAEEASRWWFAELEEFGVGTDLIYGDALWGKGVGHYTQMVWQTTTAIGCAVQNCGAKTIVVCNYDPSGNLDYGTLYVKGAPCSLCPAYCSNNLCVDEKPTIAPGNTTVETKHFEAKLKEMIVITWIRRRRPK</sequence>
<reference evidence="3" key="1">
    <citation type="submission" date="2023-07" db="EMBL/GenBank/DDBJ databases">
        <authorList>
            <consortium name="CYATHOMIX"/>
        </authorList>
    </citation>
    <scope>NUCLEOTIDE SEQUENCE</scope>
    <source>
        <strain evidence="3">N/A</strain>
    </source>
</reference>
<feature type="signal peptide" evidence="1">
    <location>
        <begin position="1"/>
        <end position="15"/>
    </location>
</feature>
<dbReference type="Pfam" id="PF00188">
    <property type="entry name" value="CAP"/>
    <property type="match status" value="1"/>
</dbReference>
<proteinExistence type="predicted"/>
<evidence type="ECO:0000313" key="4">
    <source>
        <dbReference type="Proteomes" id="UP001176961"/>
    </source>
</evidence>
<dbReference type="Gene3D" id="3.40.33.10">
    <property type="entry name" value="CAP"/>
    <property type="match status" value="1"/>
</dbReference>
<gene>
    <name evidence="3" type="ORF">CYNAS_LOCUS237</name>
</gene>
<dbReference type="InterPro" id="IPR018244">
    <property type="entry name" value="Allrgn_V5/Tpx1_CS"/>
</dbReference>
<dbReference type="AlphaFoldDB" id="A0AA36DKJ9"/>
<dbReference type="InterPro" id="IPR001283">
    <property type="entry name" value="CRISP-related"/>
</dbReference>
<dbReference type="PROSITE" id="PS01010">
    <property type="entry name" value="CRISP_2"/>
    <property type="match status" value="1"/>
</dbReference>
<dbReference type="PANTHER" id="PTHR10334">
    <property type="entry name" value="CYSTEINE-RICH SECRETORY PROTEIN-RELATED"/>
    <property type="match status" value="1"/>
</dbReference>
<evidence type="ECO:0000313" key="3">
    <source>
        <dbReference type="EMBL" id="CAJ0588254.1"/>
    </source>
</evidence>
<dbReference type="CDD" id="cd05380">
    <property type="entry name" value="CAP_euk"/>
    <property type="match status" value="1"/>
</dbReference>
<keyword evidence="4" id="KW-1185">Reference proteome</keyword>
<protein>
    <recommendedName>
        <fullName evidence="2">SCP domain-containing protein</fullName>
    </recommendedName>
</protein>
<dbReference type="Proteomes" id="UP001176961">
    <property type="component" value="Unassembled WGS sequence"/>
</dbReference>
<dbReference type="PRINTS" id="PR00838">
    <property type="entry name" value="V5ALLERGEN"/>
</dbReference>
<dbReference type="SMART" id="SM00198">
    <property type="entry name" value="SCP"/>
    <property type="match status" value="1"/>
</dbReference>
<organism evidence="3 4">
    <name type="scientific">Cylicocyclus nassatus</name>
    <name type="common">Nematode worm</name>
    <dbReference type="NCBI Taxonomy" id="53992"/>
    <lineage>
        <taxon>Eukaryota</taxon>
        <taxon>Metazoa</taxon>
        <taxon>Ecdysozoa</taxon>
        <taxon>Nematoda</taxon>
        <taxon>Chromadorea</taxon>
        <taxon>Rhabditida</taxon>
        <taxon>Rhabditina</taxon>
        <taxon>Rhabditomorpha</taxon>
        <taxon>Strongyloidea</taxon>
        <taxon>Strongylidae</taxon>
        <taxon>Cylicocyclus</taxon>
    </lineage>
</organism>
<feature type="chain" id="PRO_5041295810" description="SCP domain-containing protein" evidence="1">
    <location>
        <begin position="16"/>
        <end position="244"/>
    </location>
</feature>
<dbReference type="SUPFAM" id="SSF55797">
    <property type="entry name" value="PR-1-like"/>
    <property type="match status" value="1"/>
</dbReference>
<dbReference type="InterPro" id="IPR002413">
    <property type="entry name" value="V5_allergen-like"/>
</dbReference>
<keyword evidence="1" id="KW-0732">Signal</keyword>
<evidence type="ECO:0000256" key="1">
    <source>
        <dbReference type="SAM" id="SignalP"/>
    </source>
</evidence>
<dbReference type="EMBL" id="CATQJL010000001">
    <property type="protein sequence ID" value="CAJ0588254.1"/>
    <property type="molecule type" value="Genomic_DNA"/>
</dbReference>
<feature type="domain" description="SCP" evidence="2">
    <location>
        <begin position="28"/>
        <end position="184"/>
    </location>
</feature>
<dbReference type="InterPro" id="IPR035940">
    <property type="entry name" value="CAP_sf"/>
</dbReference>
<evidence type="ECO:0000259" key="2">
    <source>
        <dbReference type="SMART" id="SM00198"/>
    </source>
</evidence>
<dbReference type="GO" id="GO:0005576">
    <property type="term" value="C:extracellular region"/>
    <property type="evidence" value="ECO:0007669"/>
    <property type="project" value="InterPro"/>
</dbReference>
<dbReference type="PRINTS" id="PR00837">
    <property type="entry name" value="V5TPXLIKE"/>
</dbReference>
<name>A0AA36DKJ9_CYLNA</name>
<accession>A0AA36DKJ9</accession>
<comment type="caution">
    <text evidence="3">The sequence shown here is derived from an EMBL/GenBank/DDBJ whole genome shotgun (WGS) entry which is preliminary data.</text>
</comment>
<dbReference type="PROSITE" id="PS01009">
    <property type="entry name" value="CRISP_1"/>
    <property type="match status" value="1"/>
</dbReference>